<reference evidence="1" key="1">
    <citation type="submission" date="2020-08" db="EMBL/GenBank/DDBJ databases">
        <title>Multicomponent nature underlies the extraordinary mechanical properties of spider dragline silk.</title>
        <authorList>
            <person name="Kono N."/>
            <person name="Nakamura H."/>
            <person name="Mori M."/>
            <person name="Yoshida Y."/>
            <person name="Ohtoshi R."/>
            <person name="Malay A.D."/>
            <person name="Moran D.A.P."/>
            <person name="Tomita M."/>
            <person name="Numata K."/>
            <person name="Arakawa K."/>
        </authorList>
    </citation>
    <scope>NUCLEOTIDE SEQUENCE</scope>
</reference>
<evidence type="ECO:0000313" key="1">
    <source>
        <dbReference type="EMBL" id="GFY56000.1"/>
    </source>
</evidence>
<accession>A0A8X6XLQ7</accession>
<sequence length="94" mass="10672">MPGLCTTRETLQDSELTGLPLQGRVTAWSNCISIMLRTVTLRFTQPQESSPKLGRSSYRFFPFKTWTVVHDQEFASAWRKDDRTVGTAVAIAFM</sequence>
<dbReference type="AlphaFoldDB" id="A0A8X6XLQ7"/>
<gene>
    <name evidence="1" type="ORF">TNIN_181651</name>
</gene>
<dbReference type="EMBL" id="BMAV01010700">
    <property type="protein sequence ID" value="GFY56000.1"/>
    <property type="molecule type" value="Genomic_DNA"/>
</dbReference>
<dbReference type="Proteomes" id="UP000886998">
    <property type="component" value="Unassembled WGS sequence"/>
</dbReference>
<evidence type="ECO:0000313" key="2">
    <source>
        <dbReference type="Proteomes" id="UP000886998"/>
    </source>
</evidence>
<proteinExistence type="predicted"/>
<organism evidence="1 2">
    <name type="scientific">Trichonephila inaurata madagascariensis</name>
    <dbReference type="NCBI Taxonomy" id="2747483"/>
    <lineage>
        <taxon>Eukaryota</taxon>
        <taxon>Metazoa</taxon>
        <taxon>Ecdysozoa</taxon>
        <taxon>Arthropoda</taxon>
        <taxon>Chelicerata</taxon>
        <taxon>Arachnida</taxon>
        <taxon>Araneae</taxon>
        <taxon>Araneomorphae</taxon>
        <taxon>Entelegynae</taxon>
        <taxon>Araneoidea</taxon>
        <taxon>Nephilidae</taxon>
        <taxon>Trichonephila</taxon>
        <taxon>Trichonephila inaurata</taxon>
    </lineage>
</organism>
<comment type="caution">
    <text evidence="1">The sequence shown here is derived from an EMBL/GenBank/DDBJ whole genome shotgun (WGS) entry which is preliminary data.</text>
</comment>
<name>A0A8X6XLQ7_9ARAC</name>
<keyword evidence="2" id="KW-1185">Reference proteome</keyword>
<protein>
    <submittedName>
        <fullName evidence="1">Uncharacterized protein</fullName>
    </submittedName>
</protein>